<name>A0ABN7X1A2_GIGMA</name>
<sequence length="253" mass="29137">KPIPKIPVNAAAQKSVANAIEIAEKNFLNLSKCITLQQILTYHYLAWVSVASVSHTETHKYSNTHYCFASIKYAKQFVSSFADMSIIIFQDDKAKIGFGVSAISQTFHRLQSINDPIHIPDHDFCIGFEQKLVLLVYLIINPNKLNNELQTDLQYDTMLKTRREIRLIWVLLVDGGLDENLRHLKNIKPYCLLFRKSNLDYLTIRTNASGQSKYNLVERRMTTLSGKLADTDKEKMEELEQQSKENQNQNQKK</sequence>
<protein>
    <submittedName>
        <fullName evidence="2">18533_t:CDS:1</fullName>
    </submittedName>
</protein>
<proteinExistence type="predicted"/>
<feature type="compositionally biased region" description="Basic and acidic residues" evidence="1">
    <location>
        <begin position="229"/>
        <end position="243"/>
    </location>
</feature>
<organism evidence="2 3">
    <name type="scientific">Gigaspora margarita</name>
    <dbReference type="NCBI Taxonomy" id="4874"/>
    <lineage>
        <taxon>Eukaryota</taxon>
        <taxon>Fungi</taxon>
        <taxon>Fungi incertae sedis</taxon>
        <taxon>Mucoromycota</taxon>
        <taxon>Glomeromycotina</taxon>
        <taxon>Glomeromycetes</taxon>
        <taxon>Diversisporales</taxon>
        <taxon>Gigasporaceae</taxon>
        <taxon>Gigaspora</taxon>
    </lineage>
</organism>
<evidence type="ECO:0000313" key="2">
    <source>
        <dbReference type="EMBL" id="CAG8844542.1"/>
    </source>
</evidence>
<reference evidence="2 3" key="1">
    <citation type="submission" date="2021-06" db="EMBL/GenBank/DDBJ databases">
        <authorList>
            <person name="Kallberg Y."/>
            <person name="Tangrot J."/>
            <person name="Rosling A."/>
        </authorList>
    </citation>
    <scope>NUCLEOTIDE SEQUENCE [LARGE SCALE GENOMIC DNA]</scope>
    <source>
        <strain evidence="2 3">120-4 pot B 10/14</strain>
    </source>
</reference>
<feature type="region of interest" description="Disordered" evidence="1">
    <location>
        <begin position="226"/>
        <end position="253"/>
    </location>
</feature>
<keyword evidence="3" id="KW-1185">Reference proteome</keyword>
<dbReference type="PANTHER" id="PTHR46954">
    <property type="entry name" value="C2H2-TYPE DOMAIN-CONTAINING PROTEIN"/>
    <property type="match status" value="1"/>
</dbReference>
<feature type="non-terminal residue" evidence="2">
    <location>
        <position position="1"/>
    </location>
</feature>
<evidence type="ECO:0000313" key="3">
    <source>
        <dbReference type="Proteomes" id="UP000789901"/>
    </source>
</evidence>
<feature type="compositionally biased region" description="Low complexity" evidence="1">
    <location>
        <begin position="244"/>
        <end position="253"/>
    </location>
</feature>
<dbReference type="Proteomes" id="UP000789901">
    <property type="component" value="Unassembled WGS sequence"/>
</dbReference>
<evidence type="ECO:0000256" key="1">
    <source>
        <dbReference type="SAM" id="MobiDB-lite"/>
    </source>
</evidence>
<dbReference type="PANTHER" id="PTHR46954:SF1">
    <property type="entry name" value="C2H2-TYPE DOMAIN-CONTAINING PROTEIN"/>
    <property type="match status" value="1"/>
</dbReference>
<feature type="non-terminal residue" evidence="2">
    <location>
        <position position="253"/>
    </location>
</feature>
<comment type="caution">
    <text evidence="2">The sequence shown here is derived from an EMBL/GenBank/DDBJ whole genome shotgun (WGS) entry which is preliminary data.</text>
</comment>
<gene>
    <name evidence="2" type="ORF">GMARGA_LOCUS37157</name>
</gene>
<dbReference type="EMBL" id="CAJVQB010076335">
    <property type="protein sequence ID" value="CAG8844542.1"/>
    <property type="molecule type" value="Genomic_DNA"/>
</dbReference>
<accession>A0ABN7X1A2</accession>